<organism evidence="1 2">
    <name type="scientific">Pseudomonas violetae</name>
    <dbReference type="NCBI Taxonomy" id="2915813"/>
    <lineage>
        <taxon>Bacteria</taxon>
        <taxon>Pseudomonadati</taxon>
        <taxon>Pseudomonadota</taxon>
        <taxon>Gammaproteobacteria</taxon>
        <taxon>Pseudomonadales</taxon>
        <taxon>Pseudomonadaceae</taxon>
        <taxon>Pseudomonas</taxon>
    </lineage>
</organism>
<keyword evidence="2" id="KW-1185">Reference proteome</keyword>
<reference evidence="1 2" key="1">
    <citation type="submission" date="2022-02" db="EMBL/GenBank/DDBJ databases">
        <title>Comparative genomics of the first Antarctic Pseudomonas spp. capable of biotransforming 2,4,6-Trinitrotoluene.</title>
        <authorList>
            <person name="Cabrera M.A."/>
            <person name="Marquez S.L."/>
            <person name="Perez-Donoso J.M."/>
        </authorList>
    </citation>
    <scope>NUCLEOTIDE SEQUENCE [LARGE SCALE GENOMIC DNA]</scope>
    <source>
        <strain evidence="1 2">TNT19</strain>
    </source>
</reference>
<dbReference type="EMBL" id="JAKNRW010000010">
    <property type="protein sequence ID" value="MCK1791451.1"/>
    <property type="molecule type" value="Genomic_DNA"/>
</dbReference>
<accession>A0ABT0F0C0</accession>
<dbReference type="Proteomes" id="UP001299876">
    <property type="component" value="Unassembled WGS sequence"/>
</dbReference>
<comment type="caution">
    <text evidence="1">The sequence shown here is derived from an EMBL/GenBank/DDBJ whole genome shotgun (WGS) entry which is preliminary data.</text>
</comment>
<dbReference type="RefSeq" id="WP_247291771.1">
    <property type="nucleotide sequence ID" value="NZ_JAKNRW010000010.1"/>
</dbReference>
<name>A0ABT0F0C0_9PSED</name>
<proteinExistence type="predicted"/>
<gene>
    <name evidence="1" type="ORF">L9059_14875</name>
</gene>
<protein>
    <submittedName>
        <fullName evidence="1">Uncharacterized protein</fullName>
    </submittedName>
</protein>
<evidence type="ECO:0000313" key="1">
    <source>
        <dbReference type="EMBL" id="MCK1791451.1"/>
    </source>
</evidence>
<sequence>MSTEKTKPSTGELFTVDGNMMFSGDGRIEFDSNDLELRLLIPNETTVGFYQNRSLPSEKHLSFTFSKDITTGTHTLAQGSPFLAANFHEALNNELGIQPPEHYTATEGTVTFVLLGNSPDNIGYLVTTFNLTVKSLRTGKNIELSGKFQSHLTYTTAN</sequence>
<evidence type="ECO:0000313" key="2">
    <source>
        <dbReference type="Proteomes" id="UP001299876"/>
    </source>
</evidence>